<comment type="caution">
    <text evidence="1">The sequence shown here is derived from an EMBL/GenBank/DDBJ whole genome shotgun (WGS) entry which is preliminary data.</text>
</comment>
<dbReference type="EMBL" id="JAPWTJ010000518">
    <property type="protein sequence ID" value="KAJ8977687.1"/>
    <property type="molecule type" value="Genomic_DNA"/>
</dbReference>
<gene>
    <name evidence="1" type="ORF">NQ317_000451</name>
</gene>
<evidence type="ECO:0000313" key="1">
    <source>
        <dbReference type="EMBL" id="KAJ8977687.1"/>
    </source>
</evidence>
<dbReference type="Proteomes" id="UP001162164">
    <property type="component" value="Unassembled WGS sequence"/>
</dbReference>
<protein>
    <submittedName>
        <fullName evidence="1">Uncharacterized protein</fullName>
    </submittedName>
</protein>
<sequence length="206" mass="24016">MNENIQAGYQNRVRLSVDKTDSVFQRFTTFGPYHLLVVARMEITEMDCLPTIMDVNEELTERMLAIARTLTIHCRQESKWESSTYVVVVFPILPLEYVISKTFGTHQVKLAPAYIQDTTERAANNEFSFQVQQFGLLGAKIFSRLSRSICKILKHNKYHPYHVSFHKDLHGVSLQNRVTLCQRAREQIQQNPNFFQYVLFSDESTF</sequence>
<accession>A0ABQ9JJ24</accession>
<reference evidence="1" key="1">
    <citation type="journal article" date="2023" name="Insect Mol. Biol.">
        <title>Genome sequencing provides insights into the evolution of gene families encoding plant cell wall-degrading enzymes in longhorned beetles.</title>
        <authorList>
            <person name="Shin N.R."/>
            <person name="Okamura Y."/>
            <person name="Kirsch R."/>
            <person name="Pauchet Y."/>
        </authorList>
    </citation>
    <scope>NUCLEOTIDE SEQUENCE</scope>
    <source>
        <strain evidence="1">MMC_N1</strain>
    </source>
</reference>
<evidence type="ECO:0000313" key="2">
    <source>
        <dbReference type="Proteomes" id="UP001162164"/>
    </source>
</evidence>
<organism evidence="1 2">
    <name type="scientific">Molorchus minor</name>
    <dbReference type="NCBI Taxonomy" id="1323400"/>
    <lineage>
        <taxon>Eukaryota</taxon>
        <taxon>Metazoa</taxon>
        <taxon>Ecdysozoa</taxon>
        <taxon>Arthropoda</taxon>
        <taxon>Hexapoda</taxon>
        <taxon>Insecta</taxon>
        <taxon>Pterygota</taxon>
        <taxon>Neoptera</taxon>
        <taxon>Endopterygota</taxon>
        <taxon>Coleoptera</taxon>
        <taxon>Polyphaga</taxon>
        <taxon>Cucujiformia</taxon>
        <taxon>Chrysomeloidea</taxon>
        <taxon>Cerambycidae</taxon>
        <taxon>Lamiinae</taxon>
        <taxon>Monochamini</taxon>
        <taxon>Molorchus</taxon>
    </lineage>
</organism>
<dbReference type="PANTHER" id="PTHR47326:SF1">
    <property type="entry name" value="HTH PSQ-TYPE DOMAIN-CONTAINING PROTEIN"/>
    <property type="match status" value="1"/>
</dbReference>
<dbReference type="PANTHER" id="PTHR47326">
    <property type="entry name" value="TRANSPOSABLE ELEMENT TC3 TRANSPOSASE-LIKE PROTEIN"/>
    <property type="match status" value="1"/>
</dbReference>
<name>A0ABQ9JJ24_9CUCU</name>
<keyword evidence="2" id="KW-1185">Reference proteome</keyword>
<proteinExistence type="predicted"/>